<protein>
    <recommendedName>
        <fullName evidence="2">Glycosyltransferase 2-like domain-containing protein</fullName>
    </recommendedName>
</protein>
<dbReference type="PANTHER" id="PTHR43630">
    <property type="entry name" value="POLY-BETA-1,6-N-ACETYL-D-GLUCOSAMINE SYNTHASE"/>
    <property type="match status" value="1"/>
</dbReference>
<dbReference type="Gene3D" id="3.90.550.10">
    <property type="entry name" value="Spore Coat Polysaccharide Biosynthesis Protein SpsA, Chain A"/>
    <property type="match status" value="1"/>
</dbReference>
<feature type="transmembrane region" description="Helical" evidence="1">
    <location>
        <begin position="233"/>
        <end position="251"/>
    </location>
</feature>
<organism evidence="3 4">
    <name type="scientific">Candidatus Beckwithbacteria bacterium RIFCSPHIGHO2_12_FULL_47_17</name>
    <dbReference type="NCBI Taxonomy" id="1797460"/>
    <lineage>
        <taxon>Bacteria</taxon>
        <taxon>Candidatus Beckwithiibacteriota</taxon>
    </lineage>
</organism>
<dbReference type="EMBL" id="MEZN01000040">
    <property type="protein sequence ID" value="OGD55606.1"/>
    <property type="molecule type" value="Genomic_DNA"/>
</dbReference>
<evidence type="ECO:0000313" key="4">
    <source>
        <dbReference type="Proteomes" id="UP000176791"/>
    </source>
</evidence>
<evidence type="ECO:0000313" key="3">
    <source>
        <dbReference type="EMBL" id="OGD55606.1"/>
    </source>
</evidence>
<dbReference type="CDD" id="cd02511">
    <property type="entry name" value="Beta4Glucosyltransferase"/>
    <property type="match status" value="1"/>
</dbReference>
<dbReference type="PANTHER" id="PTHR43630:SF2">
    <property type="entry name" value="GLYCOSYLTRANSFERASE"/>
    <property type="match status" value="1"/>
</dbReference>
<keyword evidence="1" id="KW-0812">Transmembrane</keyword>
<comment type="caution">
    <text evidence="3">The sequence shown here is derived from an EMBL/GenBank/DDBJ whole genome shotgun (WGS) entry which is preliminary data.</text>
</comment>
<dbReference type="InterPro" id="IPR029044">
    <property type="entry name" value="Nucleotide-diphossugar_trans"/>
</dbReference>
<keyword evidence="1" id="KW-0472">Membrane</keyword>
<reference evidence="3 4" key="1">
    <citation type="journal article" date="2016" name="Nat. Commun.">
        <title>Thousands of microbial genomes shed light on interconnected biogeochemical processes in an aquifer system.</title>
        <authorList>
            <person name="Anantharaman K."/>
            <person name="Brown C.T."/>
            <person name="Hug L.A."/>
            <person name="Sharon I."/>
            <person name="Castelle C.J."/>
            <person name="Probst A.J."/>
            <person name="Thomas B.C."/>
            <person name="Singh A."/>
            <person name="Wilkins M.J."/>
            <person name="Karaoz U."/>
            <person name="Brodie E.L."/>
            <person name="Williams K.H."/>
            <person name="Hubbard S.S."/>
            <person name="Banfield J.F."/>
        </authorList>
    </citation>
    <scope>NUCLEOTIDE SEQUENCE [LARGE SCALE GENOMIC DNA]</scope>
</reference>
<sequence>MEIPLSLVLATYNEAANIKGCLESMRGLAGEIIVVDGSSTDQTREISKKLGAKVFKVTNKPIFHYNKQLAVDKAIGKWILQLDADERITPELAREIKTVIRQQKSQYAGYYLPRKNWFLTRFLTKGGQYPDYVIRLFLNGKGRFPCESVHEQIAIDGPVGYLKNPLIHLADRSFNRYMLRFNRYTSLDADKLYRQKAPANFWLGVDYMLIKPVVWFLMTYFRHKGFVDGWPGFIFSLMSALRFPVIYLKLWEKQHAR</sequence>
<dbReference type="Proteomes" id="UP000176791">
    <property type="component" value="Unassembled WGS sequence"/>
</dbReference>
<feature type="domain" description="Glycosyltransferase 2-like" evidence="2">
    <location>
        <begin position="6"/>
        <end position="104"/>
    </location>
</feature>
<gene>
    <name evidence="3" type="ORF">A3E73_02550</name>
</gene>
<dbReference type="STRING" id="1797460.A3E73_02550"/>
<dbReference type="AlphaFoldDB" id="A0A1F5DKS4"/>
<dbReference type="SUPFAM" id="SSF53448">
    <property type="entry name" value="Nucleotide-diphospho-sugar transferases"/>
    <property type="match status" value="1"/>
</dbReference>
<evidence type="ECO:0000256" key="1">
    <source>
        <dbReference type="SAM" id="Phobius"/>
    </source>
</evidence>
<accession>A0A1F5DKS4</accession>
<evidence type="ECO:0000259" key="2">
    <source>
        <dbReference type="Pfam" id="PF00535"/>
    </source>
</evidence>
<dbReference type="Pfam" id="PF00535">
    <property type="entry name" value="Glycos_transf_2"/>
    <property type="match status" value="1"/>
</dbReference>
<keyword evidence="1" id="KW-1133">Transmembrane helix</keyword>
<name>A0A1F5DKS4_9BACT</name>
<proteinExistence type="predicted"/>
<dbReference type="InterPro" id="IPR001173">
    <property type="entry name" value="Glyco_trans_2-like"/>
</dbReference>